<dbReference type="InterPro" id="IPR017871">
    <property type="entry name" value="ABC_transporter-like_CS"/>
</dbReference>
<dbReference type="Pfam" id="PF00571">
    <property type="entry name" value="CBS"/>
    <property type="match status" value="1"/>
</dbReference>
<dbReference type="InterPro" id="IPR003439">
    <property type="entry name" value="ABC_transporter-like_ATP-bd"/>
</dbReference>
<accession>A0A138AP26</accession>
<dbReference type="RefSeq" id="WP_068570689.1">
    <property type="nucleotide sequence ID" value="NZ_LSRF01000014.1"/>
</dbReference>
<organism evidence="7 8">
    <name type="scientific">Tsukamurella pseudospumae</name>
    <dbReference type="NCBI Taxonomy" id="239498"/>
    <lineage>
        <taxon>Bacteria</taxon>
        <taxon>Bacillati</taxon>
        <taxon>Actinomycetota</taxon>
        <taxon>Actinomycetes</taxon>
        <taxon>Mycobacteriales</taxon>
        <taxon>Tsukamurellaceae</taxon>
        <taxon>Tsukamurella</taxon>
    </lineage>
</organism>
<dbReference type="Gene3D" id="3.40.50.300">
    <property type="entry name" value="P-loop containing nucleotide triphosphate hydrolases"/>
    <property type="match status" value="1"/>
</dbReference>
<keyword evidence="4" id="KW-0067">ATP-binding</keyword>
<name>A0A138AP26_9ACTN</name>
<dbReference type="PANTHER" id="PTHR43117">
    <property type="entry name" value="OSMOPROTECTANT IMPORT ATP-BINDING PROTEIN OSMV"/>
    <property type="match status" value="1"/>
</dbReference>
<sequence length="390" mass="41673">MSQTTGVSIELEKVIKRYRGQDKPAVKELSIAIGAGETVAIVGPSGCGKTTTLKMINRLIEPSSGRVLIGGTDVTQADADGLRQGIGYVVQAGGLFPHWTVEKNVAAVPGLLGWDKARTRARVTELLELVGLDPGEFRGRFPKEMSGGQQQRVGVARALAADPPVLLMDEPFGAVDPITRVRLQDQLLAIQEELHKTVVIVTHDVDEAIKLGDRVLILSEGGQVEQFGTPEEILTAPANDFVREFVGSGATLKHLSLTSVSEIPSAPVVLARPGDRSEEVAARAREAGLSWVVVVDADDRPRAWPSVSEVLSKPEVSTYVDQRLPVAERTATLADALDVMLAASQGGVLVTQRGKVIGALTIEQVAQRIRERQAIANPEQAADTYRAAPS</sequence>
<dbReference type="InterPro" id="IPR003593">
    <property type="entry name" value="AAA+_ATPase"/>
</dbReference>
<dbReference type="SMART" id="SM00382">
    <property type="entry name" value="AAA"/>
    <property type="match status" value="1"/>
</dbReference>
<evidence type="ECO:0000256" key="4">
    <source>
        <dbReference type="ARBA" id="ARBA00022840"/>
    </source>
</evidence>
<dbReference type="EMBL" id="LSRF01000014">
    <property type="protein sequence ID" value="KXP12208.1"/>
    <property type="molecule type" value="Genomic_DNA"/>
</dbReference>
<dbReference type="PROSITE" id="PS00211">
    <property type="entry name" value="ABC_TRANSPORTER_1"/>
    <property type="match status" value="1"/>
</dbReference>
<dbReference type="InterPro" id="IPR027417">
    <property type="entry name" value="P-loop_NTPase"/>
</dbReference>
<comment type="similarity">
    <text evidence="1">Belongs to the ABC transporter superfamily.</text>
</comment>
<dbReference type="Pfam" id="PF00005">
    <property type="entry name" value="ABC_tran"/>
    <property type="match status" value="1"/>
</dbReference>
<comment type="caution">
    <text evidence="7">The sequence shown here is derived from an EMBL/GenBank/DDBJ whole genome shotgun (WGS) entry which is preliminary data.</text>
</comment>
<evidence type="ECO:0000256" key="2">
    <source>
        <dbReference type="ARBA" id="ARBA00022448"/>
    </source>
</evidence>
<dbReference type="OrthoDB" id="9802264at2"/>
<dbReference type="SMART" id="SM00116">
    <property type="entry name" value="CBS"/>
    <property type="match status" value="2"/>
</dbReference>
<dbReference type="GO" id="GO:0016887">
    <property type="term" value="F:ATP hydrolysis activity"/>
    <property type="evidence" value="ECO:0007669"/>
    <property type="project" value="InterPro"/>
</dbReference>
<evidence type="ECO:0000256" key="5">
    <source>
        <dbReference type="ARBA" id="ARBA00066388"/>
    </source>
</evidence>
<dbReference type="PROSITE" id="PS50893">
    <property type="entry name" value="ABC_TRANSPORTER_2"/>
    <property type="match status" value="1"/>
</dbReference>
<evidence type="ECO:0000256" key="1">
    <source>
        <dbReference type="ARBA" id="ARBA00005417"/>
    </source>
</evidence>
<reference evidence="8" key="1">
    <citation type="submission" date="2016-02" db="EMBL/GenBank/DDBJ databases">
        <authorList>
            <person name="Wen L."/>
            <person name="He K."/>
            <person name="Yang H."/>
        </authorList>
    </citation>
    <scope>NUCLEOTIDE SEQUENCE [LARGE SCALE GENOMIC DNA]</scope>
    <source>
        <strain evidence="8">JCM 15929</strain>
    </source>
</reference>
<dbReference type="STRING" id="239498.AXK60_23705"/>
<evidence type="ECO:0000259" key="6">
    <source>
        <dbReference type="PROSITE" id="PS50893"/>
    </source>
</evidence>
<dbReference type="SUPFAM" id="SSF54631">
    <property type="entry name" value="CBS-domain pair"/>
    <property type="match status" value="1"/>
</dbReference>
<evidence type="ECO:0000313" key="8">
    <source>
        <dbReference type="Proteomes" id="UP000070258"/>
    </source>
</evidence>
<dbReference type="FunFam" id="3.40.50.300:FF:000425">
    <property type="entry name" value="Probable ABC transporter, ATP-binding subunit"/>
    <property type="match status" value="1"/>
</dbReference>
<dbReference type="PANTHER" id="PTHR43117:SF4">
    <property type="entry name" value="OSMOPROTECTANT IMPORT ATP-BINDING PROTEIN OSMV"/>
    <property type="match status" value="1"/>
</dbReference>
<evidence type="ECO:0000313" key="7">
    <source>
        <dbReference type="EMBL" id="KXP12208.1"/>
    </source>
</evidence>
<dbReference type="Proteomes" id="UP000070258">
    <property type="component" value="Unassembled WGS sequence"/>
</dbReference>
<dbReference type="EC" id="7.6.2.9" evidence="5"/>
<gene>
    <name evidence="7" type="ORF">AXK60_23705</name>
</gene>
<dbReference type="AlphaFoldDB" id="A0A138AP26"/>
<evidence type="ECO:0000256" key="3">
    <source>
        <dbReference type="ARBA" id="ARBA00022741"/>
    </source>
</evidence>
<dbReference type="SUPFAM" id="SSF52540">
    <property type="entry name" value="P-loop containing nucleoside triphosphate hydrolases"/>
    <property type="match status" value="1"/>
</dbReference>
<dbReference type="GO" id="GO:0005524">
    <property type="term" value="F:ATP binding"/>
    <property type="evidence" value="ECO:0007669"/>
    <property type="project" value="UniProtKB-KW"/>
</dbReference>
<feature type="domain" description="ABC transporter" evidence="6">
    <location>
        <begin position="9"/>
        <end position="246"/>
    </location>
</feature>
<keyword evidence="3" id="KW-0547">Nucleotide-binding</keyword>
<keyword evidence="2" id="KW-0813">Transport</keyword>
<proteinExistence type="inferred from homology"/>
<dbReference type="InterPro" id="IPR046342">
    <property type="entry name" value="CBS_dom_sf"/>
</dbReference>
<protein>
    <recommendedName>
        <fullName evidence="5">ABC-type quaternary amine transporter</fullName>
        <ecNumber evidence="5">7.6.2.9</ecNumber>
    </recommendedName>
</protein>
<dbReference type="Gene3D" id="3.10.580.10">
    <property type="entry name" value="CBS-domain"/>
    <property type="match status" value="1"/>
</dbReference>
<dbReference type="GO" id="GO:0015418">
    <property type="term" value="F:ABC-type quaternary ammonium compound transporting activity"/>
    <property type="evidence" value="ECO:0007669"/>
    <property type="project" value="UniProtKB-EC"/>
</dbReference>
<dbReference type="InterPro" id="IPR000644">
    <property type="entry name" value="CBS_dom"/>
</dbReference>